<evidence type="ECO:0000256" key="8">
    <source>
        <dbReference type="ARBA" id="ARBA00023136"/>
    </source>
</evidence>
<keyword evidence="6" id="KW-0915">Sodium</keyword>
<proteinExistence type="inferred from homology"/>
<evidence type="ECO:0000256" key="5">
    <source>
        <dbReference type="ARBA" id="ARBA00022989"/>
    </source>
</evidence>
<dbReference type="AlphaFoldDB" id="E4XWF9"/>
<feature type="transmembrane region" description="Helical" evidence="12">
    <location>
        <begin position="51"/>
        <end position="70"/>
    </location>
</feature>
<dbReference type="Gene3D" id="1.10.287.770">
    <property type="entry name" value="YojJ-like"/>
    <property type="match status" value="1"/>
</dbReference>
<keyword evidence="3 11" id="KW-0894">Sodium channel</keyword>
<accession>E4XWF9</accession>
<comment type="subcellular location">
    <subcellularLocation>
        <location evidence="1">Membrane</location>
        <topology evidence="1">Multi-pass membrane protein</topology>
    </subcellularLocation>
</comment>
<dbReference type="InParanoid" id="E4XWF9"/>
<keyword evidence="4 11" id="KW-0812">Transmembrane</keyword>
<evidence type="ECO:0000256" key="1">
    <source>
        <dbReference type="ARBA" id="ARBA00004141"/>
    </source>
</evidence>
<keyword evidence="8 12" id="KW-0472">Membrane</keyword>
<name>E4XWF9_OIKDI</name>
<evidence type="ECO:0000256" key="3">
    <source>
        <dbReference type="ARBA" id="ARBA00022461"/>
    </source>
</evidence>
<evidence type="ECO:0000313" key="14">
    <source>
        <dbReference type="Proteomes" id="UP000001307"/>
    </source>
</evidence>
<gene>
    <name evidence="13" type="ORF">GSOID_T00006978001</name>
</gene>
<keyword evidence="9 11" id="KW-0739">Sodium transport</keyword>
<reference evidence="13" key="1">
    <citation type="journal article" date="2010" name="Science">
        <title>Plasticity of animal genome architecture unmasked by rapid evolution of a pelagic tunicate.</title>
        <authorList>
            <person name="Denoeud F."/>
            <person name="Henriet S."/>
            <person name="Mungpakdee S."/>
            <person name="Aury J.M."/>
            <person name="Da Silva C."/>
            <person name="Brinkmann H."/>
            <person name="Mikhaleva J."/>
            <person name="Olsen L.C."/>
            <person name="Jubin C."/>
            <person name="Canestro C."/>
            <person name="Bouquet J.M."/>
            <person name="Danks G."/>
            <person name="Poulain J."/>
            <person name="Campsteijn C."/>
            <person name="Adamski M."/>
            <person name="Cross I."/>
            <person name="Yadetie F."/>
            <person name="Muffato M."/>
            <person name="Louis A."/>
            <person name="Butcher S."/>
            <person name="Tsagkogeorga G."/>
            <person name="Konrad A."/>
            <person name="Singh S."/>
            <person name="Jensen M.F."/>
            <person name="Cong E.H."/>
            <person name="Eikeseth-Otteraa H."/>
            <person name="Noel B."/>
            <person name="Anthouard V."/>
            <person name="Porcel B.M."/>
            <person name="Kachouri-Lafond R."/>
            <person name="Nishino A."/>
            <person name="Ugolini M."/>
            <person name="Chourrout P."/>
            <person name="Nishida H."/>
            <person name="Aasland R."/>
            <person name="Huzurbazar S."/>
            <person name="Westhof E."/>
            <person name="Delsuc F."/>
            <person name="Lehrach H."/>
            <person name="Reinhardt R."/>
            <person name="Weissenbach J."/>
            <person name="Roy S.W."/>
            <person name="Artiguenave F."/>
            <person name="Postlethwait J.H."/>
            <person name="Manak J.R."/>
            <person name="Thompson E.M."/>
            <person name="Jaillon O."/>
            <person name="Du Pasquier L."/>
            <person name="Boudinot P."/>
            <person name="Liberles D.A."/>
            <person name="Volff J.N."/>
            <person name="Philippe H."/>
            <person name="Lenhard B."/>
            <person name="Roest Crollius H."/>
            <person name="Wincker P."/>
            <person name="Chourrout D."/>
        </authorList>
    </citation>
    <scope>NUCLEOTIDE SEQUENCE [LARGE SCALE GENOMIC DNA]</scope>
</reference>
<evidence type="ECO:0000256" key="11">
    <source>
        <dbReference type="RuleBase" id="RU000679"/>
    </source>
</evidence>
<keyword evidence="10 11" id="KW-0407">Ion channel</keyword>
<organism evidence="13">
    <name type="scientific">Oikopleura dioica</name>
    <name type="common">Tunicate</name>
    <dbReference type="NCBI Taxonomy" id="34765"/>
    <lineage>
        <taxon>Eukaryota</taxon>
        <taxon>Metazoa</taxon>
        <taxon>Chordata</taxon>
        <taxon>Tunicata</taxon>
        <taxon>Appendicularia</taxon>
        <taxon>Copelata</taxon>
        <taxon>Oikopleuridae</taxon>
        <taxon>Oikopleura</taxon>
    </lineage>
</organism>
<dbReference type="EMBL" id="FN653243">
    <property type="protein sequence ID" value="CBY14014.1"/>
    <property type="molecule type" value="Genomic_DNA"/>
</dbReference>
<evidence type="ECO:0000256" key="10">
    <source>
        <dbReference type="ARBA" id="ARBA00023303"/>
    </source>
</evidence>
<evidence type="ECO:0000256" key="9">
    <source>
        <dbReference type="ARBA" id="ARBA00023201"/>
    </source>
</evidence>
<evidence type="ECO:0000256" key="12">
    <source>
        <dbReference type="SAM" id="Phobius"/>
    </source>
</evidence>
<keyword evidence="7 11" id="KW-0406">Ion transport</keyword>
<dbReference type="GO" id="GO:0005272">
    <property type="term" value="F:sodium channel activity"/>
    <property type="evidence" value="ECO:0007669"/>
    <property type="project" value="UniProtKB-KW"/>
</dbReference>
<dbReference type="GO" id="GO:0016020">
    <property type="term" value="C:membrane"/>
    <property type="evidence" value="ECO:0007669"/>
    <property type="project" value="UniProtKB-SubCell"/>
</dbReference>
<dbReference type="Proteomes" id="UP000001307">
    <property type="component" value="Unassembled WGS sequence"/>
</dbReference>
<protein>
    <submittedName>
        <fullName evidence="13">Uncharacterized protein</fullName>
    </submittedName>
</protein>
<evidence type="ECO:0000256" key="6">
    <source>
        <dbReference type="ARBA" id="ARBA00023053"/>
    </source>
</evidence>
<evidence type="ECO:0000313" key="13">
    <source>
        <dbReference type="EMBL" id="CBY14014.1"/>
    </source>
</evidence>
<comment type="similarity">
    <text evidence="11">Belongs to the amiloride-sensitive sodium channel (TC 1.A.6) family.</text>
</comment>
<keyword evidence="2 11" id="KW-0813">Transport</keyword>
<evidence type="ECO:0000256" key="7">
    <source>
        <dbReference type="ARBA" id="ARBA00023065"/>
    </source>
</evidence>
<dbReference type="InterPro" id="IPR001873">
    <property type="entry name" value="ENaC"/>
</dbReference>
<evidence type="ECO:0000256" key="4">
    <source>
        <dbReference type="ARBA" id="ARBA00022692"/>
    </source>
</evidence>
<sequence>MDDKKIDFLQVTRKTSNQLSLISTQLKMAEVVGTIYQERPNYTINELVADIGGSLGLVLGLSMIDMLVFGRAVFRIIQRKCHAILSSRHQLCNFIFSKDRRYLPSFRNRASTSSVAKSVDELERSPGIAKRPILYFSNV</sequence>
<evidence type="ECO:0000256" key="2">
    <source>
        <dbReference type="ARBA" id="ARBA00022448"/>
    </source>
</evidence>
<keyword evidence="5 12" id="KW-1133">Transmembrane helix</keyword>
<dbReference type="Pfam" id="PF00858">
    <property type="entry name" value="ASC"/>
    <property type="match status" value="1"/>
</dbReference>
<keyword evidence="14" id="KW-1185">Reference proteome</keyword>